<dbReference type="SUPFAM" id="SSF117281">
    <property type="entry name" value="Kelch motif"/>
    <property type="match status" value="1"/>
</dbReference>
<reference evidence="4" key="1">
    <citation type="submission" date="2016-03" db="EMBL/GenBank/DDBJ databases">
        <title>Mechanisms controlling the formation of the plant cell surface in tip-growing cells are functionally conserved among land plants.</title>
        <authorList>
            <person name="Honkanen S."/>
            <person name="Jones V.A."/>
            <person name="Morieri G."/>
            <person name="Champion C."/>
            <person name="Hetherington A.J."/>
            <person name="Kelly S."/>
            <person name="Saint-Marcoux D."/>
            <person name="Proust H."/>
            <person name="Prescott H."/>
            <person name="Dolan L."/>
        </authorList>
    </citation>
    <scope>NUCLEOTIDE SEQUENCE [LARGE SCALE GENOMIC DNA]</scope>
    <source>
        <tissue evidence="4">Whole gametophyte</tissue>
    </source>
</reference>
<evidence type="ECO:0000256" key="1">
    <source>
        <dbReference type="SAM" id="MobiDB-lite"/>
    </source>
</evidence>
<evidence type="ECO:0000256" key="2">
    <source>
        <dbReference type="SAM" id="SignalP"/>
    </source>
</evidence>
<evidence type="ECO:0000313" key="4">
    <source>
        <dbReference type="EMBL" id="OAE23619.1"/>
    </source>
</evidence>
<keyword evidence="5" id="KW-1185">Reference proteome</keyword>
<dbReference type="EMBL" id="LVLJ01002823">
    <property type="protein sequence ID" value="OAE23619.1"/>
    <property type="molecule type" value="Genomic_DNA"/>
</dbReference>
<feature type="chain" id="PRO_5008051992" description="F-box domain-containing protein" evidence="2">
    <location>
        <begin position="18"/>
        <end position="522"/>
    </location>
</feature>
<comment type="caution">
    <text evidence="4">The sequence shown here is derived from an EMBL/GenBank/DDBJ whole genome shotgun (WGS) entry which is preliminary data.</text>
</comment>
<feature type="compositionally biased region" description="Basic and acidic residues" evidence="1">
    <location>
        <begin position="31"/>
        <end position="55"/>
    </location>
</feature>
<dbReference type="Proteomes" id="UP000077202">
    <property type="component" value="Unassembled WGS sequence"/>
</dbReference>
<dbReference type="Pfam" id="PF00646">
    <property type="entry name" value="F-box"/>
    <property type="match status" value="1"/>
</dbReference>
<protein>
    <recommendedName>
        <fullName evidence="3">F-box domain-containing protein</fullName>
    </recommendedName>
</protein>
<feature type="domain" description="F-box" evidence="3">
    <location>
        <begin position="170"/>
        <end position="210"/>
    </location>
</feature>
<dbReference type="Gene3D" id="2.120.10.80">
    <property type="entry name" value="Kelch-type beta propeller"/>
    <property type="match status" value="1"/>
</dbReference>
<dbReference type="InterPro" id="IPR015915">
    <property type="entry name" value="Kelch-typ_b-propeller"/>
</dbReference>
<dbReference type="InterPro" id="IPR056592">
    <property type="entry name" value="Beta-prop_At3g26010-like"/>
</dbReference>
<accession>A0A176VRY1</accession>
<proteinExistence type="predicted"/>
<gene>
    <name evidence="4" type="ORF">AXG93_4316s1530</name>
</gene>
<sequence>MMMIIIIIIMIKAGAMRDEDEDDAQFTSLDRELGEDGGDRSVEPFRLDPSGERGGRVGRVGARRDQNGELVGSRGSVPGRERRLPQQEATQLAHVDEAERRSVAASLALDRNSGGAESAATCGTGTREEWGFRLLSTVKLLSLRNMGNSSGWCPIEVTRKARKSEEGKTLHTDVLELILSRLPSADVARAACVCKLWHSIVRSPAFLKHFVPQEAWLFVDARRLMISPLARKFNLAEEAWLFVNARRFVVSPVARGFNIAEDYGGRFPDCRTVDGASIVSLIGAGGIVYALTGRNQSKLSYKLQPLAPEWRETPSMRYARHNPLVGLVRAAGSLHYKIIVAGGALAENRKDIAAVEIYSSETGSWEQCESLPVNEFSFTLRSPALYTTTAVLKNKLYVNHLGRVSVFDLTKRAWSTVDMLVEGSSPRTVYDVRSSHLLTCAGQLLLIGLQHSEDKDVQFRVWRLDEKSMKGVECTHECDGLKPTSILKTWMSAARFRQRKQSTQGFDSLGYIQSHFTPGIYC</sequence>
<evidence type="ECO:0000259" key="3">
    <source>
        <dbReference type="SMART" id="SM00256"/>
    </source>
</evidence>
<dbReference type="Gene3D" id="1.20.1280.50">
    <property type="match status" value="1"/>
</dbReference>
<evidence type="ECO:0000313" key="5">
    <source>
        <dbReference type="Proteomes" id="UP000077202"/>
    </source>
</evidence>
<dbReference type="PANTHER" id="PTHR47712">
    <property type="entry name" value="OS09G0555300 PROTEIN"/>
    <property type="match status" value="1"/>
</dbReference>
<dbReference type="Pfam" id="PF24750">
    <property type="entry name" value="b-prop_At3g26010-like"/>
    <property type="match status" value="1"/>
</dbReference>
<feature type="signal peptide" evidence="2">
    <location>
        <begin position="1"/>
        <end position="17"/>
    </location>
</feature>
<organism evidence="4 5">
    <name type="scientific">Marchantia polymorpha subsp. ruderalis</name>
    <dbReference type="NCBI Taxonomy" id="1480154"/>
    <lineage>
        <taxon>Eukaryota</taxon>
        <taxon>Viridiplantae</taxon>
        <taxon>Streptophyta</taxon>
        <taxon>Embryophyta</taxon>
        <taxon>Marchantiophyta</taxon>
        <taxon>Marchantiopsida</taxon>
        <taxon>Marchantiidae</taxon>
        <taxon>Marchantiales</taxon>
        <taxon>Marchantiaceae</taxon>
        <taxon>Marchantia</taxon>
    </lineage>
</organism>
<dbReference type="SUPFAM" id="SSF81383">
    <property type="entry name" value="F-box domain"/>
    <property type="match status" value="1"/>
</dbReference>
<feature type="region of interest" description="Disordered" evidence="1">
    <location>
        <begin position="31"/>
        <end position="59"/>
    </location>
</feature>
<dbReference type="InterPro" id="IPR036047">
    <property type="entry name" value="F-box-like_dom_sf"/>
</dbReference>
<dbReference type="SMART" id="SM00256">
    <property type="entry name" value="FBOX"/>
    <property type="match status" value="1"/>
</dbReference>
<keyword evidence="2" id="KW-0732">Signal</keyword>
<dbReference type="InterPro" id="IPR001810">
    <property type="entry name" value="F-box_dom"/>
</dbReference>
<feature type="region of interest" description="Disordered" evidence="1">
    <location>
        <begin position="64"/>
        <end position="83"/>
    </location>
</feature>
<name>A0A176VRY1_MARPO</name>
<dbReference type="AlphaFoldDB" id="A0A176VRY1"/>